<reference evidence="1" key="1">
    <citation type="submission" date="2022-08" db="EMBL/GenBank/DDBJ databases">
        <title>Genome Sequence of Fusarium decemcellulare.</title>
        <authorList>
            <person name="Buettner E."/>
        </authorList>
    </citation>
    <scope>NUCLEOTIDE SEQUENCE</scope>
    <source>
        <strain evidence="1">Babe19</strain>
    </source>
</reference>
<dbReference type="Proteomes" id="UP001148629">
    <property type="component" value="Unassembled WGS sequence"/>
</dbReference>
<gene>
    <name evidence="1" type="ORF">NM208_g9241</name>
</gene>
<accession>A0ACC1S2M8</accession>
<organism evidence="1 2">
    <name type="scientific">Fusarium decemcellulare</name>
    <dbReference type="NCBI Taxonomy" id="57161"/>
    <lineage>
        <taxon>Eukaryota</taxon>
        <taxon>Fungi</taxon>
        <taxon>Dikarya</taxon>
        <taxon>Ascomycota</taxon>
        <taxon>Pezizomycotina</taxon>
        <taxon>Sordariomycetes</taxon>
        <taxon>Hypocreomycetidae</taxon>
        <taxon>Hypocreales</taxon>
        <taxon>Nectriaceae</taxon>
        <taxon>Fusarium</taxon>
        <taxon>Fusarium decemcellulare species complex</taxon>
    </lineage>
</organism>
<comment type="caution">
    <text evidence="1">The sequence shown here is derived from an EMBL/GenBank/DDBJ whole genome shotgun (WGS) entry which is preliminary data.</text>
</comment>
<sequence>MRLVDTKHIQLAHFDDDKIPKYAILSHTWEQEEVLFQDMQQGTALNKKGYAKLESCCRVARDNGFEYIWDDTCCIDKTSSAELSEAINSMYRYYQEADICYAYLSDVSALSELSSSRWFTRGWTLQELIAPHDMIFFDNEWNELGTKMSLVEVISHRTGIPAFILCDSEQLETTSIAQRMSWAADRVTTRKEDRAYSLMGIFGINMPLLYGEGEKAFYRLQEEIMRVSEDHSLFAWRCPGEHGGFLAPTPSAFKDSGNIIPWNPFTPYNSPFTLTNKGVHMDAPFIAQDESGRGIVILYCAEAGRRNELIAVHLRDVYLTMEHYERCRTEEFETVDLNHFNFIQYPVRTLCIRLQTRDPRPRDRKSRVVPEAPLGKVYSSLSAAAAAGDEGAVWLLLAQTGALTGASGDDAQSAICLAARGGHERLVSQLMTRRDTSGFLVDRIGRTVLSHAAEFGHEAVVRLILSTARVQPDAKDDLGLTALWYAARNGHKETVALLLATGVVSANVRGKGESALWHAASRGDFDTVRLLLEHSAVDSEAGQTALCEAASKGYARIVEPLLINKASPLEAKGLNEQTAFWQAFIQSHTTIMSLLVSYGANIEARDPENRTPLCYACYKGDEALVGFLLEHGAHIEARDIKRQTPLLIACMEGNHSLVEFLLKHGAKADKQDSAGRTPLARAAMWGNVSMVKLLLENGADPKAACSNGKTAASYAVGKETKNLLTEGRWYRAVLNRTGSK</sequence>
<evidence type="ECO:0000313" key="1">
    <source>
        <dbReference type="EMBL" id="KAJ3530639.1"/>
    </source>
</evidence>
<protein>
    <submittedName>
        <fullName evidence="1">Uncharacterized protein</fullName>
    </submittedName>
</protein>
<proteinExistence type="predicted"/>
<name>A0ACC1S2M8_9HYPO</name>
<keyword evidence="2" id="KW-1185">Reference proteome</keyword>
<evidence type="ECO:0000313" key="2">
    <source>
        <dbReference type="Proteomes" id="UP001148629"/>
    </source>
</evidence>
<dbReference type="EMBL" id="JANRMS010001148">
    <property type="protein sequence ID" value="KAJ3530639.1"/>
    <property type="molecule type" value="Genomic_DNA"/>
</dbReference>